<evidence type="ECO:0000256" key="2">
    <source>
        <dbReference type="PIRSR" id="PIRSR000097-2"/>
    </source>
</evidence>
<feature type="site" description="Lowers pKa of active site Tyr" evidence="3">
    <location>
        <position position="111"/>
    </location>
</feature>
<organism evidence="5 6">
    <name type="scientific">Psilocybe cf. subviscida</name>
    <dbReference type="NCBI Taxonomy" id="2480587"/>
    <lineage>
        <taxon>Eukaryota</taxon>
        <taxon>Fungi</taxon>
        <taxon>Dikarya</taxon>
        <taxon>Basidiomycota</taxon>
        <taxon>Agaricomycotina</taxon>
        <taxon>Agaricomycetes</taxon>
        <taxon>Agaricomycetidae</taxon>
        <taxon>Agaricales</taxon>
        <taxon>Agaricineae</taxon>
        <taxon>Strophariaceae</taxon>
        <taxon>Psilocybe</taxon>
    </lineage>
</organism>
<dbReference type="AlphaFoldDB" id="A0A8H5BDM2"/>
<dbReference type="SUPFAM" id="SSF51430">
    <property type="entry name" value="NAD(P)-linked oxidoreductase"/>
    <property type="match status" value="1"/>
</dbReference>
<feature type="domain" description="NADP-dependent oxidoreductase" evidence="4">
    <location>
        <begin position="66"/>
        <end position="318"/>
    </location>
</feature>
<gene>
    <name evidence="5" type="ORF">D9619_001615</name>
</gene>
<dbReference type="PIRSF" id="PIRSF000097">
    <property type="entry name" value="AKR"/>
    <property type="match status" value="1"/>
</dbReference>
<reference evidence="5 6" key="1">
    <citation type="journal article" date="2020" name="ISME J.">
        <title>Uncovering the hidden diversity of litter-decomposition mechanisms in mushroom-forming fungi.</title>
        <authorList>
            <person name="Floudas D."/>
            <person name="Bentzer J."/>
            <person name="Ahren D."/>
            <person name="Johansson T."/>
            <person name="Persson P."/>
            <person name="Tunlid A."/>
        </authorList>
    </citation>
    <scope>NUCLEOTIDE SEQUENCE [LARGE SCALE GENOMIC DNA]</scope>
    <source>
        <strain evidence="5 6">CBS 101986</strain>
    </source>
</reference>
<evidence type="ECO:0000259" key="4">
    <source>
        <dbReference type="Pfam" id="PF00248"/>
    </source>
</evidence>
<dbReference type="OrthoDB" id="416253at2759"/>
<dbReference type="GO" id="GO:0016491">
    <property type="term" value="F:oxidoreductase activity"/>
    <property type="evidence" value="ECO:0007669"/>
    <property type="project" value="InterPro"/>
</dbReference>
<name>A0A8H5BDM2_9AGAR</name>
<sequence>MSFEKTVTLSNGVKIPQIGLGTWLSKPKEVENAVSLPSRSDFVVVSQLCLVAPEDEALTLASFLKVEIAVRNNYRHLDLAMVYRNQDEVGAALKKVIPSVVKRDELFITSKLWNSAHRPEEVEKELDETLKQLGIDYVDMYLIHWPIAFTPGQGLFPPHPTVPGEVEIDNSVTLVETWKAMIALPKSKARAIGVSNFSVEQLKGIINATGVVPVINQIEAHPLLPQDELYDFCKEKNIHITAYSPLGNNLVGKPKLTDHPVVNEIAKKLNATSAQVLVAWGAQRGYSVIPKSVQEDRIISNFKQVELSKEDFEKVSSIGVGNRTRFNIPWTTCNPNWDVNCFGEPEEAGRTHQVRIQ</sequence>
<dbReference type="InterPro" id="IPR023210">
    <property type="entry name" value="NADP_OxRdtase_dom"/>
</dbReference>
<evidence type="ECO:0000256" key="1">
    <source>
        <dbReference type="PIRSR" id="PIRSR000097-1"/>
    </source>
</evidence>
<feature type="active site" description="Proton donor" evidence="1">
    <location>
        <position position="83"/>
    </location>
</feature>
<dbReference type="InterPro" id="IPR020471">
    <property type="entry name" value="AKR"/>
</dbReference>
<evidence type="ECO:0000256" key="3">
    <source>
        <dbReference type="PIRSR" id="PIRSR000097-3"/>
    </source>
</evidence>
<comment type="caution">
    <text evidence="5">The sequence shown here is derived from an EMBL/GenBank/DDBJ whole genome shotgun (WGS) entry which is preliminary data.</text>
</comment>
<keyword evidence="6" id="KW-1185">Reference proteome</keyword>
<feature type="binding site" evidence="2">
    <location>
        <position position="144"/>
    </location>
    <ligand>
        <name>substrate</name>
    </ligand>
</feature>
<evidence type="ECO:0000313" key="6">
    <source>
        <dbReference type="Proteomes" id="UP000567179"/>
    </source>
</evidence>
<dbReference type="Proteomes" id="UP000567179">
    <property type="component" value="Unassembled WGS sequence"/>
</dbReference>
<dbReference type="EMBL" id="JAACJJ010000028">
    <property type="protein sequence ID" value="KAF5321264.1"/>
    <property type="molecule type" value="Genomic_DNA"/>
</dbReference>
<dbReference type="Gene3D" id="3.20.20.100">
    <property type="entry name" value="NADP-dependent oxidoreductase domain"/>
    <property type="match status" value="1"/>
</dbReference>
<evidence type="ECO:0000313" key="5">
    <source>
        <dbReference type="EMBL" id="KAF5321264.1"/>
    </source>
</evidence>
<dbReference type="InterPro" id="IPR036812">
    <property type="entry name" value="NAD(P)_OxRdtase_dom_sf"/>
</dbReference>
<protein>
    <recommendedName>
        <fullName evidence="4">NADP-dependent oxidoreductase domain-containing protein</fullName>
    </recommendedName>
</protein>
<dbReference type="Pfam" id="PF00248">
    <property type="entry name" value="Aldo_ket_red"/>
    <property type="match status" value="1"/>
</dbReference>
<dbReference type="PRINTS" id="PR00069">
    <property type="entry name" value="ALDKETRDTASE"/>
</dbReference>
<proteinExistence type="predicted"/>
<accession>A0A8H5BDM2</accession>
<dbReference type="PANTHER" id="PTHR11732">
    <property type="entry name" value="ALDO/KETO REDUCTASE"/>
    <property type="match status" value="1"/>
</dbReference>